<organism evidence="2 3">
    <name type="scientific">Sphingomonas alpina</name>
    <dbReference type="NCBI Taxonomy" id="653931"/>
    <lineage>
        <taxon>Bacteria</taxon>
        <taxon>Pseudomonadati</taxon>
        <taxon>Pseudomonadota</taxon>
        <taxon>Alphaproteobacteria</taxon>
        <taxon>Sphingomonadales</taxon>
        <taxon>Sphingomonadaceae</taxon>
        <taxon>Sphingomonas</taxon>
    </lineage>
</organism>
<keyword evidence="1" id="KW-1133">Transmembrane helix</keyword>
<accession>A0A7H0LJH2</accession>
<dbReference type="Pfam" id="PF11804">
    <property type="entry name" value="DUF3325"/>
    <property type="match status" value="1"/>
</dbReference>
<dbReference type="Proteomes" id="UP000516148">
    <property type="component" value="Chromosome"/>
</dbReference>
<gene>
    <name evidence="2" type="ORF">H3Z74_00765</name>
</gene>
<feature type="transmembrane region" description="Helical" evidence="1">
    <location>
        <begin position="69"/>
        <end position="89"/>
    </location>
</feature>
<reference evidence="2 3" key="1">
    <citation type="submission" date="2020-09" db="EMBL/GenBank/DDBJ databases">
        <title>Sphingomonas sp., a new species isolated from pork steak.</title>
        <authorList>
            <person name="Heidler von Heilborn D."/>
        </authorList>
    </citation>
    <scope>NUCLEOTIDE SEQUENCE [LARGE SCALE GENOMIC DNA]</scope>
    <source>
        <strain evidence="3">S8-3T</strain>
    </source>
</reference>
<feature type="transmembrane region" description="Helical" evidence="1">
    <location>
        <begin position="6"/>
        <end position="22"/>
    </location>
</feature>
<evidence type="ECO:0000313" key="2">
    <source>
        <dbReference type="EMBL" id="QNQ09825.1"/>
    </source>
</evidence>
<dbReference type="InterPro" id="IPR021762">
    <property type="entry name" value="DUF3325"/>
</dbReference>
<dbReference type="EMBL" id="CP061038">
    <property type="protein sequence ID" value="QNQ09825.1"/>
    <property type="molecule type" value="Genomic_DNA"/>
</dbReference>
<keyword evidence="1" id="KW-0812">Transmembrane</keyword>
<keyword evidence="3" id="KW-1185">Reference proteome</keyword>
<dbReference type="RefSeq" id="WP_187762134.1">
    <property type="nucleotide sequence ID" value="NZ_CP061038.1"/>
</dbReference>
<evidence type="ECO:0000313" key="3">
    <source>
        <dbReference type="Proteomes" id="UP000516148"/>
    </source>
</evidence>
<proteinExistence type="predicted"/>
<evidence type="ECO:0000256" key="1">
    <source>
        <dbReference type="SAM" id="Phobius"/>
    </source>
</evidence>
<keyword evidence="1" id="KW-0472">Membrane</keyword>
<dbReference type="AlphaFoldDB" id="A0A7H0LJH2"/>
<sequence length="93" mass="9807">MTAMGYLLSLVLATTGFVLLCLSNQRHQRVMAGRMLGPRTSSYLKWSGFGLIAIAYVASWITLGGAHGTVVLVGELTLAASLTIALLAVRGRA</sequence>
<name>A0A7H0LJH2_9SPHN</name>
<protein>
    <submittedName>
        <fullName evidence="2">DUF3325 domain-containing protein</fullName>
    </submittedName>
</protein>
<dbReference type="KEGG" id="spap:H3Z74_00765"/>
<feature type="transmembrane region" description="Helical" evidence="1">
    <location>
        <begin position="43"/>
        <end position="63"/>
    </location>
</feature>